<dbReference type="InterPro" id="IPR029057">
    <property type="entry name" value="PRTase-like"/>
</dbReference>
<keyword evidence="12" id="KW-0963">Cytoplasm</keyword>
<dbReference type="FunFam" id="3.40.50.2020:FF:000001">
    <property type="entry name" value="Ribose-phosphate pyrophosphokinase"/>
    <property type="match status" value="1"/>
</dbReference>
<dbReference type="Pfam" id="PF13793">
    <property type="entry name" value="Pribosyltran_N"/>
    <property type="match status" value="1"/>
</dbReference>
<dbReference type="PROSITE" id="PS00114">
    <property type="entry name" value="PRPP_SYNTHASE"/>
    <property type="match status" value="1"/>
</dbReference>
<comment type="subcellular location">
    <subcellularLocation>
        <location evidence="12">Cytoplasm</location>
    </subcellularLocation>
</comment>
<dbReference type="Pfam" id="PF14572">
    <property type="entry name" value="Pribosyl_synth"/>
    <property type="match status" value="1"/>
</dbReference>
<feature type="binding site" evidence="12">
    <location>
        <begin position="58"/>
        <end position="60"/>
    </location>
    <ligand>
        <name>ATP</name>
        <dbReference type="ChEBI" id="CHEBI:30616"/>
    </ligand>
</feature>
<keyword evidence="3 12" id="KW-0479">Metal-binding</keyword>
<dbReference type="InterPro" id="IPR000842">
    <property type="entry name" value="PRib_PP_synth_CS"/>
</dbReference>
<dbReference type="GO" id="GO:0016301">
    <property type="term" value="F:kinase activity"/>
    <property type="evidence" value="ECO:0007669"/>
    <property type="project" value="UniProtKB-KW"/>
</dbReference>
<dbReference type="EC" id="2.7.6.1" evidence="12"/>
<comment type="subunit">
    <text evidence="12">Homohexamer.</text>
</comment>
<dbReference type="eggNOG" id="COG0462">
    <property type="taxonomic scope" value="Bacteria"/>
</dbReference>
<evidence type="ECO:0000256" key="7">
    <source>
        <dbReference type="ARBA" id="ARBA00022840"/>
    </source>
</evidence>
<dbReference type="Gene3D" id="3.40.50.2020">
    <property type="match status" value="2"/>
</dbReference>
<comment type="caution">
    <text evidence="14">The sequence shown here is derived from an EMBL/GenBank/DDBJ whole genome shotgun (WGS) entry which is preliminary data.</text>
</comment>
<keyword evidence="7 12" id="KW-0067">ATP-binding</keyword>
<evidence type="ECO:0000256" key="4">
    <source>
        <dbReference type="ARBA" id="ARBA00022727"/>
    </source>
</evidence>
<comment type="similarity">
    <text evidence="11 12">Belongs to the ribose-phosphate pyrophosphokinase family. Class I subfamily.</text>
</comment>
<evidence type="ECO:0000256" key="11">
    <source>
        <dbReference type="ARBA" id="ARBA00061444"/>
    </source>
</evidence>
<dbReference type="InterPro" id="IPR005946">
    <property type="entry name" value="Rib-P_diPkinase"/>
</dbReference>
<proteinExistence type="inferred from homology"/>
<feature type="binding site" evidence="12">
    <location>
        <begin position="244"/>
        <end position="248"/>
    </location>
    <ligand>
        <name>D-ribose 5-phosphate</name>
        <dbReference type="ChEBI" id="CHEBI:78346"/>
    </ligand>
</feature>
<dbReference type="PANTHER" id="PTHR10210">
    <property type="entry name" value="RIBOSE-PHOSPHATE DIPHOSPHOKINASE FAMILY MEMBER"/>
    <property type="match status" value="1"/>
</dbReference>
<feature type="binding site" evidence="12">
    <location>
        <position position="152"/>
    </location>
    <ligand>
        <name>Mg(2+)</name>
        <dbReference type="ChEBI" id="CHEBI:18420"/>
    </ligand>
</feature>
<dbReference type="GO" id="GO:0002189">
    <property type="term" value="C:ribose phosphate diphosphokinase complex"/>
    <property type="evidence" value="ECO:0007669"/>
    <property type="project" value="TreeGrafter"/>
</dbReference>
<feature type="binding site" evidence="12">
    <location>
        <position position="240"/>
    </location>
    <ligand>
        <name>D-ribose 5-phosphate</name>
        <dbReference type="ChEBI" id="CHEBI:78346"/>
    </ligand>
</feature>
<feature type="active site" evidence="12">
    <location>
        <position position="214"/>
    </location>
</feature>
<organism evidence="14 15">
    <name type="scientific">Phascolarctobacterium succinatutens YIT 12067</name>
    <dbReference type="NCBI Taxonomy" id="626939"/>
    <lineage>
        <taxon>Bacteria</taxon>
        <taxon>Bacillati</taxon>
        <taxon>Bacillota</taxon>
        <taxon>Negativicutes</taxon>
        <taxon>Acidaminococcales</taxon>
        <taxon>Acidaminococcaceae</taxon>
        <taxon>Phascolarctobacterium</taxon>
    </lineage>
</organism>
<dbReference type="GO" id="GO:0009156">
    <property type="term" value="P:ribonucleoside monophosphate biosynthetic process"/>
    <property type="evidence" value="ECO:0007669"/>
    <property type="project" value="InterPro"/>
</dbReference>
<dbReference type="InterPro" id="IPR029099">
    <property type="entry name" value="Pribosyltran_N"/>
</dbReference>
<accession>E8LCI0</accession>
<dbReference type="UniPathway" id="UPA00087">
    <property type="reaction ID" value="UER00172"/>
</dbReference>
<comment type="pathway">
    <text evidence="1 12">Metabolic intermediate biosynthesis; 5-phospho-alpha-D-ribose 1-diphosphate biosynthesis; 5-phospho-alpha-D-ribose 1-diphosphate from D-ribose 5-phosphate (route I): step 1/1.</text>
</comment>
<dbReference type="InterPro" id="IPR000836">
    <property type="entry name" value="PRTase_dom"/>
</dbReference>
<evidence type="ECO:0000256" key="9">
    <source>
        <dbReference type="ARBA" id="ARBA00049535"/>
    </source>
</evidence>
<protein>
    <recommendedName>
        <fullName evidence="12">Ribose-phosphate pyrophosphokinase</fullName>
        <shortName evidence="12">RPPK</shortName>
        <ecNumber evidence="12">2.7.6.1</ecNumber>
    </recommendedName>
    <alternativeName>
        <fullName evidence="12">5-phospho-D-ribosyl alpha-1-diphosphate synthase</fullName>
    </alternativeName>
    <alternativeName>
        <fullName evidence="12">Phosphoribosyl diphosphate synthase</fullName>
    </alternativeName>
    <alternativeName>
        <fullName evidence="12">Phosphoribosyl pyrophosphate synthase</fullName>
        <shortName evidence="12">P-Rib-PP synthase</shortName>
        <shortName evidence="12">PRPP synthase</shortName>
        <shortName evidence="12">PRPPase</shortName>
    </alternativeName>
</protein>
<keyword evidence="2 12" id="KW-0808">Transferase</keyword>
<evidence type="ECO:0000259" key="13">
    <source>
        <dbReference type="Pfam" id="PF13793"/>
    </source>
</evidence>
<dbReference type="GO" id="GO:0005737">
    <property type="term" value="C:cytoplasm"/>
    <property type="evidence" value="ECO:0007669"/>
    <property type="project" value="UniProtKB-SubCell"/>
</dbReference>
<dbReference type="PANTHER" id="PTHR10210:SF41">
    <property type="entry name" value="RIBOSE-PHOSPHATE PYROPHOSPHOKINASE 1, CHLOROPLASTIC"/>
    <property type="match status" value="1"/>
</dbReference>
<evidence type="ECO:0000313" key="15">
    <source>
        <dbReference type="Proteomes" id="UP000004923"/>
    </source>
</evidence>
<sequence length="336" mass="36772">MLIAPANYNKVILEGLDMLSDENKLRIFTGNANPDLAREIAAYLGTTVGDSVVNRFNNGEVQVMINESVRGKDIFIVQPTCGPIVNDNVMELLIMADAFKRASANHITAVIPYYGYARQDRKARGREPITAKLMADLLETAGITRVVTIDLHAAQIQGFFNIPFDHMPGGPLMAEYIKSKNLEDMVVISPDLGGVSRARNFAEMLNAPLAIIDKRRPEPGVAEVMNLIGDVKGKTCIMVDDMVDTAGSLTEGARALKKFGAKEVYACCTHPILTDPALSRIAQSDITELVVTNTIPLAPSKKHPKIKVLSIAPILAETILRIYNDWSVSQLFDTKH</sequence>
<evidence type="ECO:0000256" key="1">
    <source>
        <dbReference type="ARBA" id="ARBA00004996"/>
    </source>
</evidence>
<evidence type="ECO:0000256" key="3">
    <source>
        <dbReference type="ARBA" id="ARBA00022723"/>
    </source>
</evidence>
<keyword evidence="15" id="KW-1185">Reference proteome</keyword>
<dbReference type="InterPro" id="IPR037515">
    <property type="entry name" value="Rib-P_diPkinase_bac"/>
</dbReference>
<dbReference type="NCBIfam" id="TIGR01251">
    <property type="entry name" value="ribP_PPkin"/>
    <property type="match status" value="1"/>
</dbReference>
<dbReference type="CDD" id="cd06223">
    <property type="entry name" value="PRTases_typeI"/>
    <property type="match status" value="1"/>
</dbReference>
<feature type="binding site" evidence="12">
    <location>
        <position position="216"/>
    </location>
    <ligand>
        <name>D-ribose 5-phosphate</name>
        <dbReference type="ChEBI" id="CHEBI:78346"/>
    </ligand>
</feature>
<gene>
    <name evidence="12 14" type="primary">prs</name>
    <name evidence="14" type="ORF">HMPREF9443_00549</name>
</gene>
<evidence type="ECO:0000256" key="2">
    <source>
        <dbReference type="ARBA" id="ARBA00022679"/>
    </source>
</evidence>
<dbReference type="GO" id="GO:0006164">
    <property type="term" value="P:purine nucleotide biosynthetic process"/>
    <property type="evidence" value="ECO:0007669"/>
    <property type="project" value="TreeGrafter"/>
</dbReference>
<evidence type="ECO:0000256" key="12">
    <source>
        <dbReference type="HAMAP-Rule" id="MF_00583"/>
    </source>
</evidence>
<dbReference type="NCBIfam" id="NF002320">
    <property type="entry name" value="PRK01259.1"/>
    <property type="match status" value="1"/>
</dbReference>
<feature type="binding site" evidence="12">
    <location>
        <begin position="118"/>
        <end position="119"/>
    </location>
    <ligand>
        <name>ATP</name>
        <dbReference type="ChEBI" id="CHEBI:30616"/>
    </ligand>
</feature>
<evidence type="ECO:0000256" key="8">
    <source>
        <dbReference type="ARBA" id="ARBA00022842"/>
    </source>
</evidence>
<dbReference type="GO" id="GO:0004749">
    <property type="term" value="F:ribose phosphate diphosphokinase activity"/>
    <property type="evidence" value="ECO:0007669"/>
    <property type="project" value="UniProtKB-UniRule"/>
</dbReference>
<dbReference type="GO" id="GO:0000287">
    <property type="term" value="F:magnesium ion binding"/>
    <property type="evidence" value="ECO:0007669"/>
    <property type="project" value="UniProtKB-UniRule"/>
</dbReference>
<feature type="binding site" evidence="12">
    <location>
        <position position="191"/>
    </location>
    <ligand>
        <name>Mg(2+)</name>
        <dbReference type="ChEBI" id="CHEBI:18420"/>
    </ligand>
</feature>
<comment type="catalytic activity">
    <reaction evidence="9 12">
        <text>D-ribose 5-phosphate + ATP = 5-phospho-alpha-D-ribose 1-diphosphate + AMP + H(+)</text>
        <dbReference type="Rhea" id="RHEA:15609"/>
        <dbReference type="ChEBI" id="CHEBI:15378"/>
        <dbReference type="ChEBI" id="CHEBI:30616"/>
        <dbReference type="ChEBI" id="CHEBI:58017"/>
        <dbReference type="ChEBI" id="CHEBI:78346"/>
        <dbReference type="ChEBI" id="CHEBI:456215"/>
        <dbReference type="EC" id="2.7.6.1"/>
    </reaction>
</comment>
<dbReference type="GO" id="GO:0005524">
    <property type="term" value="F:ATP binding"/>
    <property type="evidence" value="ECO:0007669"/>
    <property type="project" value="UniProtKB-KW"/>
</dbReference>
<feature type="domain" description="Ribose-phosphate pyrophosphokinase N-terminal" evidence="13">
    <location>
        <begin position="26"/>
        <end position="142"/>
    </location>
</feature>
<dbReference type="AlphaFoldDB" id="E8LCI0"/>
<dbReference type="Proteomes" id="UP000004923">
    <property type="component" value="Unassembled WGS sequence"/>
</dbReference>
<evidence type="ECO:0000256" key="5">
    <source>
        <dbReference type="ARBA" id="ARBA00022741"/>
    </source>
</evidence>
<dbReference type="SUPFAM" id="SSF53271">
    <property type="entry name" value="PRTase-like"/>
    <property type="match status" value="1"/>
</dbReference>
<comment type="function">
    <text evidence="10 12">Involved in the biosynthesis of the central metabolite phospho-alpha-D-ribosyl-1-pyrophosphate (PRPP) via the transfer of pyrophosphoryl group from ATP to 1-hydroxyl of ribose-5-phosphate (Rib-5-P).</text>
</comment>
<dbReference type="GO" id="GO:0006015">
    <property type="term" value="P:5-phosphoribose 1-diphosphate biosynthetic process"/>
    <property type="evidence" value="ECO:0007669"/>
    <property type="project" value="UniProtKB-UniRule"/>
</dbReference>
<keyword evidence="6 12" id="KW-0418">Kinase</keyword>
<name>E8LCI0_9FIRM</name>
<evidence type="ECO:0000256" key="10">
    <source>
        <dbReference type="ARBA" id="ARBA00054914"/>
    </source>
</evidence>
<reference evidence="14 15" key="1">
    <citation type="submission" date="2011-01" db="EMBL/GenBank/DDBJ databases">
        <authorList>
            <person name="Weinstock G."/>
            <person name="Sodergren E."/>
            <person name="Clifton S."/>
            <person name="Fulton L."/>
            <person name="Fulton B."/>
            <person name="Courtney L."/>
            <person name="Fronick C."/>
            <person name="Harrison M."/>
            <person name="Strong C."/>
            <person name="Farmer C."/>
            <person name="Delahaunty K."/>
            <person name="Markovic C."/>
            <person name="Hall O."/>
            <person name="Minx P."/>
            <person name="Tomlinson C."/>
            <person name="Mitreva M."/>
            <person name="Hou S."/>
            <person name="Chen J."/>
            <person name="Wollam A."/>
            <person name="Pepin K.H."/>
            <person name="Johnson M."/>
            <person name="Bhonagiri V."/>
            <person name="Zhang X."/>
            <person name="Suruliraj S."/>
            <person name="Warren W."/>
            <person name="Chinwalla A."/>
            <person name="Mardis E.R."/>
            <person name="Wilson R.K."/>
        </authorList>
    </citation>
    <scope>NUCLEOTIDE SEQUENCE [LARGE SCALE GENOMIC DNA]</scope>
    <source>
        <strain evidence="14 15">YIT 12067</strain>
    </source>
</reference>
<evidence type="ECO:0000313" key="14">
    <source>
        <dbReference type="EMBL" id="EFY05415.1"/>
    </source>
</evidence>
<dbReference type="HAMAP" id="MF_00583_B">
    <property type="entry name" value="RibP_PPkinase_B"/>
    <property type="match status" value="1"/>
</dbReference>
<keyword evidence="5 12" id="KW-0547">Nucleotide-binding</keyword>
<dbReference type="EMBL" id="AEVN01000021">
    <property type="protein sequence ID" value="EFY05415.1"/>
    <property type="molecule type" value="Genomic_DNA"/>
</dbReference>
<dbReference type="HOGENOM" id="CLU_033546_2_2_9"/>
<dbReference type="SMART" id="SM01400">
    <property type="entry name" value="Pribosyltran_N"/>
    <property type="match status" value="1"/>
</dbReference>
<evidence type="ECO:0000256" key="6">
    <source>
        <dbReference type="ARBA" id="ARBA00022777"/>
    </source>
</evidence>
<keyword evidence="4 12" id="KW-0545">Nucleotide biosynthesis</keyword>
<keyword evidence="8 12" id="KW-0460">Magnesium</keyword>
<comment type="cofactor">
    <cofactor evidence="12">
        <name>Mg(2+)</name>
        <dbReference type="ChEBI" id="CHEBI:18420"/>
    </cofactor>
    <text evidence="12">Binds 2 Mg(2+) ions per subunit.</text>
</comment>